<accession>A0AAW0GLA1</accession>
<evidence type="ECO:0000313" key="3">
    <source>
        <dbReference type="EMBL" id="KAK7691924.1"/>
    </source>
</evidence>
<reference evidence="3 4" key="1">
    <citation type="submission" date="2022-09" db="EMBL/GenBank/DDBJ databases">
        <authorList>
            <person name="Palmer J.M."/>
        </authorList>
    </citation>
    <scope>NUCLEOTIDE SEQUENCE [LARGE SCALE GENOMIC DNA]</scope>
    <source>
        <strain evidence="3 4">DSM 7382</strain>
    </source>
</reference>
<name>A0AAW0GLA1_9APHY</name>
<dbReference type="EMBL" id="JASBNA010000005">
    <property type="protein sequence ID" value="KAK7691924.1"/>
    <property type="molecule type" value="Genomic_DNA"/>
</dbReference>
<dbReference type="AlphaFoldDB" id="A0AAW0GLA1"/>
<dbReference type="Gene3D" id="3.40.50.720">
    <property type="entry name" value="NAD(P)-binding Rossmann-like Domain"/>
    <property type="match status" value="1"/>
</dbReference>
<comment type="caution">
    <text evidence="3">The sequence shown here is derived from an EMBL/GenBank/DDBJ whole genome shotgun (WGS) entry which is preliminary data.</text>
</comment>
<evidence type="ECO:0000256" key="1">
    <source>
        <dbReference type="ARBA" id="ARBA00038048"/>
    </source>
</evidence>
<dbReference type="GO" id="GO:0005886">
    <property type="term" value="C:plasma membrane"/>
    <property type="evidence" value="ECO:0007669"/>
    <property type="project" value="TreeGrafter"/>
</dbReference>
<dbReference type="GO" id="GO:0009247">
    <property type="term" value="P:glycolipid biosynthetic process"/>
    <property type="evidence" value="ECO:0007669"/>
    <property type="project" value="TreeGrafter"/>
</dbReference>
<comment type="similarity">
    <text evidence="1">Belongs to the saccharopine dehydrogenase family.</text>
</comment>
<proteinExistence type="inferred from homology"/>
<dbReference type="Proteomes" id="UP001385951">
    <property type="component" value="Unassembled WGS sequence"/>
</dbReference>
<keyword evidence="4" id="KW-1185">Reference proteome</keyword>
<protein>
    <recommendedName>
        <fullName evidence="2">Saccharopine dehydrogenase NADP binding domain-containing protein</fullName>
    </recommendedName>
</protein>
<evidence type="ECO:0000259" key="2">
    <source>
        <dbReference type="Pfam" id="PF03435"/>
    </source>
</evidence>
<sequence>MADILVLGATGFTGRLITQYLYSHPDRSSFSLALGARSQHKLAQLKQELGLDDSVKTFQVDVLDEHQVEEVVKQVQVVINTVGPFYKWGTYVVQACARNGTHYVDITGETHWIRDIIEVYDYLATKTHAIIIPSSGMDSMPSDLSVYLSNKTLKTLVGPDTMIDESTSAFDVLWGASGGSIATLLSSLEDVPKLKRAMARTNFVLSNLKGVVQPLPRLLYTLPFTSPPTWGSIFIMGTVNRMIVQRTWGLKELWSRTHTEHPETERKQFTYGPQFKYSEFRVAKSKAGGVLASLGLIFGMLSLLIPPLRWLLKKVGPQSGEGPSPELQKNGWLKVTNITSSVATPTTPQRHVRTTINGSGDPGYALTSIMIAESALSILLNYSELTPLAHEGGILTPASALGDVIVRRLERSGKFRFESEIIVCGEVEEKKER</sequence>
<evidence type="ECO:0000313" key="4">
    <source>
        <dbReference type="Proteomes" id="UP001385951"/>
    </source>
</evidence>
<dbReference type="SUPFAM" id="SSF51735">
    <property type="entry name" value="NAD(P)-binding Rossmann-fold domains"/>
    <property type="match status" value="1"/>
</dbReference>
<dbReference type="Pfam" id="PF03435">
    <property type="entry name" value="Sacchrp_dh_NADP"/>
    <property type="match status" value="1"/>
</dbReference>
<dbReference type="InterPro" id="IPR051276">
    <property type="entry name" value="Saccharopine_DH-like_oxidrdct"/>
</dbReference>
<dbReference type="PANTHER" id="PTHR12286">
    <property type="entry name" value="SACCHAROPINE DEHYDROGENASE-LIKE OXIDOREDUCTASE"/>
    <property type="match status" value="1"/>
</dbReference>
<dbReference type="InterPro" id="IPR036291">
    <property type="entry name" value="NAD(P)-bd_dom_sf"/>
</dbReference>
<feature type="domain" description="Saccharopine dehydrogenase NADP binding" evidence="2">
    <location>
        <begin position="4"/>
        <end position="107"/>
    </location>
</feature>
<organism evidence="3 4">
    <name type="scientific">Cerrena zonata</name>
    <dbReference type="NCBI Taxonomy" id="2478898"/>
    <lineage>
        <taxon>Eukaryota</taxon>
        <taxon>Fungi</taxon>
        <taxon>Dikarya</taxon>
        <taxon>Basidiomycota</taxon>
        <taxon>Agaricomycotina</taxon>
        <taxon>Agaricomycetes</taxon>
        <taxon>Polyporales</taxon>
        <taxon>Cerrenaceae</taxon>
        <taxon>Cerrena</taxon>
    </lineage>
</organism>
<dbReference type="GO" id="GO:0005739">
    <property type="term" value="C:mitochondrion"/>
    <property type="evidence" value="ECO:0007669"/>
    <property type="project" value="TreeGrafter"/>
</dbReference>
<dbReference type="PANTHER" id="PTHR12286:SF5">
    <property type="entry name" value="SACCHAROPINE DEHYDROGENASE-LIKE OXIDOREDUCTASE"/>
    <property type="match status" value="1"/>
</dbReference>
<dbReference type="GO" id="GO:0005811">
    <property type="term" value="C:lipid droplet"/>
    <property type="evidence" value="ECO:0007669"/>
    <property type="project" value="TreeGrafter"/>
</dbReference>
<dbReference type="InterPro" id="IPR005097">
    <property type="entry name" value="Sacchrp_dh_NADP-bd"/>
</dbReference>
<gene>
    <name evidence="3" type="ORF">QCA50_005329</name>
</gene>